<gene>
    <name evidence="1" type="ORF">SAMN05421803_101713</name>
</gene>
<name>A0A1M6CI23_9ACTN</name>
<dbReference type="Proteomes" id="UP000184452">
    <property type="component" value="Unassembled WGS sequence"/>
</dbReference>
<accession>A0A1M6CI23</accession>
<keyword evidence="2" id="KW-1185">Reference proteome</keyword>
<sequence>MREEDGQMSHRHEYDMAHRAAENLSLQAQGYAADQPDVACALAAAAQVHATLALAAATMVAAEQNPKPPTTRARTDS</sequence>
<proteinExistence type="predicted"/>
<evidence type="ECO:0000313" key="1">
    <source>
        <dbReference type="EMBL" id="SHI60636.1"/>
    </source>
</evidence>
<dbReference type="AlphaFoldDB" id="A0A1M6CI23"/>
<dbReference type="RefSeq" id="WP_073374778.1">
    <property type="nucleotide sequence ID" value="NZ_FQZK01000001.1"/>
</dbReference>
<dbReference type="EMBL" id="FQZK01000001">
    <property type="protein sequence ID" value="SHI60636.1"/>
    <property type="molecule type" value="Genomic_DNA"/>
</dbReference>
<evidence type="ECO:0000313" key="2">
    <source>
        <dbReference type="Proteomes" id="UP000184452"/>
    </source>
</evidence>
<protein>
    <submittedName>
        <fullName evidence="1">Uncharacterized protein</fullName>
    </submittedName>
</protein>
<dbReference type="STRING" id="758803.SAMN05421803_101713"/>
<organism evidence="1 2">
    <name type="scientific">Nocardiopsis flavescens</name>
    <dbReference type="NCBI Taxonomy" id="758803"/>
    <lineage>
        <taxon>Bacteria</taxon>
        <taxon>Bacillati</taxon>
        <taxon>Actinomycetota</taxon>
        <taxon>Actinomycetes</taxon>
        <taxon>Streptosporangiales</taxon>
        <taxon>Nocardiopsidaceae</taxon>
        <taxon>Nocardiopsis</taxon>
    </lineage>
</organism>
<reference evidence="1 2" key="1">
    <citation type="submission" date="2016-11" db="EMBL/GenBank/DDBJ databases">
        <authorList>
            <person name="Jaros S."/>
            <person name="Januszkiewicz K."/>
            <person name="Wedrychowicz H."/>
        </authorList>
    </citation>
    <scope>NUCLEOTIDE SEQUENCE [LARGE SCALE GENOMIC DNA]</scope>
    <source>
        <strain evidence="1 2">CGMCC 4.5723</strain>
    </source>
</reference>